<evidence type="ECO:0000259" key="14">
    <source>
        <dbReference type="Pfam" id="PF02932"/>
    </source>
</evidence>
<dbReference type="Pfam" id="PF02932">
    <property type="entry name" value="Neur_chan_memb"/>
    <property type="match status" value="1"/>
</dbReference>
<comment type="similarity">
    <text evidence="11">Belongs to the ligand-gated ion channel (TC 1.A.9) family.</text>
</comment>
<dbReference type="CDD" id="cd19049">
    <property type="entry name" value="LGIC_TM_anion"/>
    <property type="match status" value="1"/>
</dbReference>
<keyword evidence="5 11" id="KW-0812">Transmembrane</keyword>
<dbReference type="InterPro" id="IPR006202">
    <property type="entry name" value="Neur_chan_lig-bd"/>
</dbReference>
<dbReference type="CDD" id="cd18990">
    <property type="entry name" value="LGIC_ECD_GABAAR"/>
    <property type="match status" value="1"/>
</dbReference>
<organism evidence="15 16">
    <name type="scientific">Parascaris univalens</name>
    <name type="common">Nematode worm</name>
    <dbReference type="NCBI Taxonomy" id="6257"/>
    <lineage>
        <taxon>Eukaryota</taxon>
        <taxon>Metazoa</taxon>
        <taxon>Ecdysozoa</taxon>
        <taxon>Nematoda</taxon>
        <taxon>Chromadorea</taxon>
        <taxon>Rhabditida</taxon>
        <taxon>Spirurina</taxon>
        <taxon>Ascaridomorpha</taxon>
        <taxon>Ascaridoidea</taxon>
        <taxon>Ascarididae</taxon>
        <taxon>Parascaris</taxon>
    </lineage>
</organism>
<keyword evidence="9 11" id="KW-0472">Membrane</keyword>
<dbReference type="GO" id="GO:0004888">
    <property type="term" value="F:transmembrane signaling receptor activity"/>
    <property type="evidence" value="ECO:0007669"/>
    <property type="project" value="InterPro"/>
</dbReference>
<reference evidence="16" key="1">
    <citation type="submission" date="2022-11" db="UniProtKB">
        <authorList>
            <consortium name="WormBaseParasite"/>
        </authorList>
    </citation>
    <scope>IDENTIFICATION</scope>
</reference>
<proteinExistence type="inferred from homology"/>
<dbReference type="Proteomes" id="UP000887569">
    <property type="component" value="Unplaced"/>
</dbReference>
<feature type="domain" description="Neurotransmitter-gated ion-channel ligand-binding" evidence="13">
    <location>
        <begin position="132"/>
        <end position="338"/>
    </location>
</feature>
<evidence type="ECO:0000256" key="8">
    <source>
        <dbReference type="ARBA" id="ARBA00023065"/>
    </source>
</evidence>
<dbReference type="InterPro" id="IPR038050">
    <property type="entry name" value="Neuro_actylchol_rec"/>
</dbReference>
<keyword evidence="6 11" id="KW-0732">Signal</keyword>
<evidence type="ECO:0000259" key="13">
    <source>
        <dbReference type="Pfam" id="PF02931"/>
    </source>
</evidence>
<dbReference type="InterPro" id="IPR036734">
    <property type="entry name" value="Neur_chan_lig-bd_sf"/>
</dbReference>
<keyword evidence="4" id="KW-1003">Cell membrane</keyword>
<keyword evidence="10 11" id="KW-0407">Ion channel</keyword>
<evidence type="ECO:0000256" key="1">
    <source>
        <dbReference type="ARBA" id="ARBA00004141"/>
    </source>
</evidence>
<evidence type="ECO:0000256" key="6">
    <source>
        <dbReference type="ARBA" id="ARBA00022729"/>
    </source>
</evidence>
<evidence type="ECO:0000256" key="7">
    <source>
        <dbReference type="ARBA" id="ARBA00022989"/>
    </source>
</evidence>
<dbReference type="PRINTS" id="PR00252">
    <property type="entry name" value="NRIONCHANNEL"/>
</dbReference>
<keyword evidence="15" id="KW-1185">Reference proteome</keyword>
<dbReference type="InterPro" id="IPR006201">
    <property type="entry name" value="Neur_channel"/>
</dbReference>
<evidence type="ECO:0000256" key="11">
    <source>
        <dbReference type="RuleBase" id="RU000687"/>
    </source>
</evidence>
<evidence type="ECO:0000313" key="15">
    <source>
        <dbReference type="Proteomes" id="UP000887569"/>
    </source>
</evidence>
<dbReference type="GO" id="GO:0005886">
    <property type="term" value="C:plasma membrane"/>
    <property type="evidence" value="ECO:0007669"/>
    <property type="project" value="UniProtKB-SubCell"/>
</dbReference>
<evidence type="ECO:0000256" key="12">
    <source>
        <dbReference type="SAM" id="MobiDB-lite"/>
    </source>
</evidence>
<evidence type="ECO:0000256" key="4">
    <source>
        <dbReference type="ARBA" id="ARBA00022475"/>
    </source>
</evidence>
<dbReference type="SUPFAM" id="SSF90112">
    <property type="entry name" value="Neurotransmitter-gated ion-channel transmembrane pore"/>
    <property type="match status" value="1"/>
</dbReference>
<dbReference type="PRINTS" id="PR00253">
    <property type="entry name" value="GABAARECEPTR"/>
</dbReference>
<protein>
    <submittedName>
        <fullName evidence="16">Ligand-gated ion channel 50</fullName>
    </submittedName>
</protein>
<keyword evidence="7 11" id="KW-1133">Transmembrane helix</keyword>
<comment type="subcellular location">
    <subcellularLocation>
        <location evidence="2">Cell membrane</location>
    </subcellularLocation>
    <subcellularLocation>
        <location evidence="1">Membrane</location>
        <topology evidence="1">Multi-pass membrane protein</topology>
    </subcellularLocation>
</comment>
<feature type="transmembrane region" description="Helical" evidence="11">
    <location>
        <begin position="549"/>
        <end position="568"/>
    </location>
</feature>
<feature type="chain" id="PRO_5038160515" evidence="11">
    <location>
        <begin position="35"/>
        <end position="574"/>
    </location>
</feature>
<dbReference type="PANTHER" id="PTHR18945">
    <property type="entry name" value="NEUROTRANSMITTER GATED ION CHANNEL"/>
    <property type="match status" value="1"/>
</dbReference>
<sequence>AYKCRCSYKQMFVNYLFHLLILMHCRIMRNEVNAIHDERRYEDRTFAPAKRREMENLENYYWRLYLQNNKILNELRERFRKNNYPIPRTEELSQPIEDIHAIARTEANMQLEMPVVVGKRKQVSDQSCTSDKEIIERLLEKYKSFKTPSETGVIVWIEVWVQEVNSVNEITSDFDMDIYVTELWLDQALRYEDMNPCKYNLSLNSEIMMHIWKPNTVFINSKSAHIHKSPFANIFLMIYPNGTVWLNYRVQVKGPCLMDFTSFPMDEQSCLLTLESFNYNIQEVDMRWTNATAPVSLLKEKIVLPDFILTKYGTYIKHEMYPAGIWNELTMTFTFTRRYGWYIFQAYIPTYLTIFISWISFCLGPKMIPARTMLGVNSLLALTFQFGNIMRNLPRVSYIKALDVWMLSCLTFVFCSLLELAIIGSMGAISEAAAMRAASSHPAASPSPSSVVNSPKICRHDVPQDSPHGFRSTYSTCSNHTDPRMRKKLLLTHGGNVIAGTTNERRHSSQHERMLLLDAPDQPLTRTWFPFTRLLTNHGPWTTDRIDRVSIMMFPSLFTIFNIVYWGYYLSRAN</sequence>
<dbReference type="PROSITE" id="PS00236">
    <property type="entry name" value="NEUROTR_ION_CHANNEL"/>
    <property type="match status" value="1"/>
</dbReference>
<dbReference type="SUPFAM" id="SSF63712">
    <property type="entry name" value="Nicotinic receptor ligand binding domain-like"/>
    <property type="match status" value="1"/>
</dbReference>
<dbReference type="Gene3D" id="2.70.170.10">
    <property type="entry name" value="Neurotransmitter-gated ion-channel ligand-binding domain"/>
    <property type="match status" value="1"/>
</dbReference>
<dbReference type="GO" id="GO:0005230">
    <property type="term" value="F:extracellular ligand-gated monoatomic ion channel activity"/>
    <property type="evidence" value="ECO:0007669"/>
    <property type="project" value="InterPro"/>
</dbReference>
<dbReference type="InterPro" id="IPR018000">
    <property type="entry name" value="Neurotransmitter_ion_chnl_CS"/>
</dbReference>
<feature type="region of interest" description="Disordered" evidence="12">
    <location>
        <begin position="440"/>
        <end position="477"/>
    </location>
</feature>
<keyword evidence="8 11" id="KW-0406">Ion transport</keyword>
<feature type="transmembrane region" description="Helical" evidence="11">
    <location>
        <begin position="339"/>
        <end position="361"/>
    </location>
</feature>
<feature type="domain" description="Neurotransmitter-gated ion-channel transmembrane" evidence="14">
    <location>
        <begin position="347"/>
        <end position="427"/>
    </location>
</feature>
<dbReference type="Gene3D" id="1.20.58.390">
    <property type="entry name" value="Neurotransmitter-gated ion-channel transmembrane domain"/>
    <property type="match status" value="1"/>
</dbReference>
<dbReference type="WBParaSite" id="PgR105_g035_t01">
    <property type="protein sequence ID" value="PgR105_g035_t01"/>
    <property type="gene ID" value="PgR105_g035"/>
</dbReference>
<dbReference type="InterPro" id="IPR036719">
    <property type="entry name" value="Neuro-gated_channel_TM_sf"/>
</dbReference>
<evidence type="ECO:0000256" key="5">
    <source>
        <dbReference type="ARBA" id="ARBA00022692"/>
    </source>
</evidence>
<evidence type="ECO:0000256" key="3">
    <source>
        <dbReference type="ARBA" id="ARBA00022448"/>
    </source>
</evidence>
<name>A0A915C9M9_PARUN</name>
<evidence type="ECO:0000256" key="10">
    <source>
        <dbReference type="ARBA" id="ARBA00023303"/>
    </source>
</evidence>
<keyword evidence="3 11" id="KW-0813">Transport</keyword>
<feature type="transmembrane region" description="Helical" evidence="11">
    <location>
        <begin position="373"/>
        <end position="393"/>
    </location>
</feature>
<dbReference type="AlphaFoldDB" id="A0A915C9M9"/>
<accession>A0A915C9M9</accession>
<feature type="transmembrane region" description="Helical" evidence="11">
    <location>
        <begin position="405"/>
        <end position="429"/>
    </location>
</feature>
<evidence type="ECO:0000313" key="16">
    <source>
        <dbReference type="WBParaSite" id="PgR105_g035_t01"/>
    </source>
</evidence>
<feature type="compositionally biased region" description="Low complexity" evidence="12">
    <location>
        <begin position="440"/>
        <end position="455"/>
    </location>
</feature>
<evidence type="ECO:0000256" key="9">
    <source>
        <dbReference type="ARBA" id="ARBA00023136"/>
    </source>
</evidence>
<feature type="signal peptide" evidence="11">
    <location>
        <begin position="1"/>
        <end position="34"/>
    </location>
</feature>
<dbReference type="InterPro" id="IPR006028">
    <property type="entry name" value="GABAA/Glycine_rcpt"/>
</dbReference>
<evidence type="ECO:0000256" key="2">
    <source>
        <dbReference type="ARBA" id="ARBA00004236"/>
    </source>
</evidence>
<dbReference type="InterPro" id="IPR006029">
    <property type="entry name" value="Neurotrans-gated_channel_TM"/>
</dbReference>
<dbReference type="Pfam" id="PF02931">
    <property type="entry name" value="Neur_chan_LBD"/>
    <property type="match status" value="1"/>
</dbReference>